<comment type="caution">
    <text evidence="1">The sequence shown here is derived from an EMBL/GenBank/DDBJ whole genome shotgun (WGS) entry which is preliminary data.</text>
</comment>
<evidence type="ECO:0000313" key="2">
    <source>
        <dbReference type="Proteomes" id="UP001060215"/>
    </source>
</evidence>
<gene>
    <name evidence="1" type="ORF">LOK49_LG14G00226</name>
</gene>
<reference evidence="1 2" key="1">
    <citation type="journal article" date="2022" name="Plant J.">
        <title>Chromosome-level genome of Camellia lanceoleosa provides a valuable resource for understanding genome evolution and self-incompatibility.</title>
        <authorList>
            <person name="Gong W."/>
            <person name="Xiao S."/>
            <person name="Wang L."/>
            <person name="Liao Z."/>
            <person name="Chang Y."/>
            <person name="Mo W."/>
            <person name="Hu G."/>
            <person name="Li W."/>
            <person name="Zhao G."/>
            <person name="Zhu H."/>
            <person name="Hu X."/>
            <person name="Ji K."/>
            <person name="Xiang X."/>
            <person name="Song Q."/>
            <person name="Yuan D."/>
            <person name="Jin S."/>
            <person name="Zhang L."/>
        </authorList>
    </citation>
    <scope>NUCLEOTIDE SEQUENCE [LARGE SCALE GENOMIC DNA]</scope>
    <source>
        <strain evidence="1">SQ_2022a</strain>
    </source>
</reference>
<dbReference type="Proteomes" id="UP001060215">
    <property type="component" value="Chromosome 15"/>
</dbReference>
<dbReference type="EMBL" id="CM045772">
    <property type="protein sequence ID" value="KAI7985446.1"/>
    <property type="molecule type" value="Genomic_DNA"/>
</dbReference>
<name>A0ACC0FDA0_9ERIC</name>
<sequence length="86" mass="10235">MQRSSSMYKGVRRRKWGKYAAEIETQFRGKGFGLVLTTLRKGCQRLMREKKLEFEKDSEFFQLWVPILFVFLKHFDVANLILCGKL</sequence>
<protein>
    <submittedName>
        <fullName evidence="1">Uncharacterized protein</fullName>
    </submittedName>
</protein>
<keyword evidence="2" id="KW-1185">Reference proteome</keyword>
<proteinExistence type="predicted"/>
<organism evidence="1 2">
    <name type="scientific">Camellia lanceoleosa</name>
    <dbReference type="NCBI Taxonomy" id="1840588"/>
    <lineage>
        <taxon>Eukaryota</taxon>
        <taxon>Viridiplantae</taxon>
        <taxon>Streptophyta</taxon>
        <taxon>Embryophyta</taxon>
        <taxon>Tracheophyta</taxon>
        <taxon>Spermatophyta</taxon>
        <taxon>Magnoliopsida</taxon>
        <taxon>eudicotyledons</taxon>
        <taxon>Gunneridae</taxon>
        <taxon>Pentapetalae</taxon>
        <taxon>asterids</taxon>
        <taxon>Ericales</taxon>
        <taxon>Theaceae</taxon>
        <taxon>Camellia</taxon>
    </lineage>
</organism>
<evidence type="ECO:0000313" key="1">
    <source>
        <dbReference type="EMBL" id="KAI7985446.1"/>
    </source>
</evidence>
<accession>A0ACC0FDA0</accession>